<dbReference type="Gene3D" id="1.10.510.10">
    <property type="entry name" value="Transferase(Phosphotransferase) domain 1"/>
    <property type="match status" value="1"/>
</dbReference>
<dbReference type="Proteomes" id="UP000322234">
    <property type="component" value="Unassembled WGS sequence"/>
</dbReference>
<dbReference type="EMBL" id="VBQZ03000104">
    <property type="protein sequence ID" value="MXQ93993.1"/>
    <property type="molecule type" value="Genomic_DNA"/>
</dbReference>
<keyword evidence="3" id="KW-1185">Reference proteome</keyword>
<gene>
    <name evidence="2" type="ORF">E5288_WYG013473</name>
</gene>
<dbReference type="GO" id="GO:0005524">
    <property type="term" value="F:ATP binding"/>
    <property type="evidence" value="ECO:0007669"/>
    <property type="project" value="InterPro"/>
</dbReference>
<dbReference type="SUPFAM" id="SSF56112">
    <property type="entry name" value="Protein kinase-like (PK-like)"/>
    <property type="match status" value="1"/>
</dbReference>
<name>A0A6B0S3M1_9CETA</name>
<dbReference type="AlphaFoldDB" id="A0A6B0S3M1"/>
<evidence type="ECO:0000259" key="1">
    <source>
        <dbReference type="PROSITE" id="PS50011"/>
    </source>
</evidence>
<dbReference type="InterPro" id="IPR000719">
    <property type="entry name" value="Prot_kinase_dom"/>
</dbReference>
<protein>
    <recommendedName>
        <fullName evidence="1">Protein kinase domain-containing protein</fullName>
    </recommendedName>
</protein>
<evidence type="ECO:0000313" key="3">
    <source>
        <dbReference type="Proteomes" id="UP000322234"/>
    </source>
</evidence>
<dbReference type="GO" id="GO:0004672">
    <property type="term" value="F:protein kinase activity"/>
    <property type="evidence" value="ECO:0007669"/>
    <property type="project" value="InterPro"/>
</dbReference>
<feature type="domain" description="Protein kinase" evidence="1">
    <location>
        <begin position="1"/>
        <end position="62"/>
    </location>
</feature>
<reference evidence="2" key="1">
    <citation type="submission" date="2019-10" db="EMBL/GenBank/DDBJ databases">
        <title>The sequence and de novo assembly of the wild yak genome.</title>
        <authorList>
            <person name="Liu Y."/>
        </authorList>
    </citation>
    <scope>NUCLEOTIDE SEQUENCE [LARGE SCALE GENOMIC DNA]</scope>
    <source>
        <strain evidence="2">WY2019</strain>
    </source>
</reference>
<proteinExistence type="predicted"/>
<sequence length="62" mass="7439">MKQDVLKLGDLRSCQSVYSKQPYMEYISTRWYQPECLLTNSFYSYTMDLWSVGYKLYKMGSL</sequence>
<dbReference type="InterPro" id="IPR011009">
    <property type="entry name" value="Kinase-like_dom_sf"/>
</dbReference>
<comment type="caution">
    <text evidence="2">The sequence shown here is derived from an EMBL/GenBank/DDBJ whole genome shotgun (WGS) entry which is preliminary data.</text>
</comment>
<accession>A0A6B0S3M1</accession>
<organism evidence="2 3">
    <name type="scientific">Bos mutus</name>
    <name type="common">wild yak</name>
    <dbReference type="NCBI Taxonomy" id="72004"/>
    <lineage>
        <taxon>Eukaryota</taxon>
        <taxon>Metazoa</taxon>
        <taxon>Chordata</taxon>
        <taxon>Craniata</taxon>
        <taxon>Vertebrata</taxon>
        <taxon>Euteleostomi</taxon>
        <taxon>Mammalia</taxon>
        <taxon>Eutheria</taxon>
        <taxon>Laurasiatheria</taxon>
        <taxon>Artiodactyla</taxon>
        <taxon>Ruminantia</taxon>
        <taxon>Pecora</taxon>
        <taxon>Bovidae</taxon>
        <taxon>Bovinae</taxon>
        <taxon>Bos</taxon>
    </lineage>
</organism>
<evidence type="ECO:0000313" key="2">
    <source>
        <dbReference type="EMBL" id="MXQ93993.1"/>
    </source>
</evidence>
<dbReference type="PROSITE" id="PS50011">
    <property type="entry name" value="PROTEIN_KINASE_DOM"/>
    <property type="match status" value="1"/>
</dbReference>